<dbReference type="AlphaFoldDB" id="A0A1L7I9A0"/>
<organism evidence="1 2">
    <name type="scientific">Christiangramia flava JLT2011</name>
    <dbReference type="NCBI Taxonomy" id="1229726"/>
    <lineage>
        <taxon>Bacteria</taxon>
        <taxon>Pseudomonadati</taxon>
        <taxon>Bacteroidota</taxon>
        <taxon>Flavobacteriia</taxon>
        <taxon>Flavobacteriales</taxon>
        <taxon>Flavobacteriaceae</taxon>
        <taxon>Christiangramia</taxon>
    </lineage>
</organism>
<dbReference type="KEGG" id="gfl:GRFL_3452"/>
<protein>
    <submittedName>
        <fullName evidence="1">UDP-glucose 4-epimerase</fullName>
        <ecNumber evidence="1">5.1.3.2</ecNumber>
    </submittedName>
</protein>
<keyword evidence="2" id="KW-1185">Reference proteome</keyword>
<dbReference type="PANTHER" id="PTHR43245:SF13">
    <property type="entry name" value="UDP-D-APIOSE_UDP-D-XYLOSE SYNTHASE 2"/>
    <property type="match status" value="1"/>
</dbReference>
<evidence type="ECO:0000313" key="2">
    <source>
        <dbReference type="Proteomes" id="UP000186230"/>
    </source>
</evidence>
<dbReference type="InterPro" id="IPR036291">
    <property type="entry name" value="NAD(P)-bd_dom_sf"/>
</dbReference>
<dbReference type="InterPro" id="IPR050177">
    <property type="entry name" value="Lipid_A_modif_metabolic_enz"/>
</dbReference>
<dbReference type="GO" id="GO:0003978">
    <property type="term" value="F:UDP-glucose 4-epimerase activity"/>
    <property type="evidence" value="ECO:0007669"/>
    <property type="project" value="UniProtKB-EC"/>
</dbReference>
<sequence>MEGPAIKTNKDIIVVSGSSGLIGTTLINELAKKYLLIGLDNIGYPFPPTTAECVCIDITSEESMENAFERIRFAYGNRIASVVHLAAYYDFSGEPSPLYQKITVEGTERLLRVLQSFEVEQFIFSSSLLVYKPTTPGVKIDEDSPVEPKWDYPQSKVDTEKILHNKKGDIPIMNLRIAGVYNDEGHSIPITNQIQRIYENQLTSHLYPGKFERGNPYIHLDDLINAIEKAIEKRKDFQQEITINLGEPDTMGFIELQQQISRLLFDKEWKTYKIPKFVAKFGAWVQGLFGDSFIKPWMVDLTDDHMELDISRAKKLLDWEPQHRLRTTLPKIIDNLKSDPKKWYKENDLKPPSGLKEKDPKK</sequence>
<dbReference type="RefSeq" id="WP_083645730.1">
    <property type="nucleotide sequence ID" value="NZ_AMRU01000004.1"/>
</dbReference>
<accession>A0A1L7I9A0</accession>
<dbReference type="EC" id="5.1.3.2" evidence="1"/>
<name>A0A1L7I9A0_9FLAO</name>
<keyword evidence="1" id="KW-0413">Isomerase</keyword>
<dbReference type="Gene3D" id="3.40.50.720">
    <property type="entry name" value="NAD(P)-binding Rossmann-like Domain"/>
    <property type="match status" value="1"/>
</dbReference>
<dbReference type="SUPFAM" id="SSF51735">
    <property type="entry name" value="NAD(P)-binding Rossmann-fold domains"/>
    <property type="match status" value="1"/>
</dbReference>
<dbReference type="Proteomes" id="UP000186230">
    <property type="component" value="Chromosome"/>
</dbReference>
<reference evidence="1 2" key="1">
    <citation type="submission" date="2016-07" db="EMBL/GenBank/DDBJ databases">
        <title>Multi-omics approach to identify versatile polysaccharide utilization systems of a marine flavobacterium Gramella flava.</title>
        <authorList>
            <person name="Tang K."/>
        </authorList>
    </citation>
    <scope>NUCLEOTIDE SEQUENCE [LARGE SCALE GENOMIC DNA]</scope>
    <source>
        <strain evidence="1 2">JLT2011</strain>
    </source>
</reference>
<dbReference type="PANTHER" id="PTHR43245">
    <property type="entry name" value="BIFUNCTIONAL POLYMYXIN RESISTANCE PROTEIN ARNA"/>
    <property type="match status" value="1"/>
</dbReference>
<evidence type="ECO:0000313" key="1">
    <source>
        <dbReference type="EMBL" id="APU70176.1"/>
    </source>
</evidence>
<gene>
    <name evidence="1" type="ORF">GRFL_3452</name>
</gene>
<dbReference type="OrthoDB" id="9814124at2"/>
<dbReference type="EMBL" id="CP016359">
    <property type="protein sequence ID" value="APU70176.1"/>
    <property type="molecule type" value="Genomic_DNA"/>
</dbReference>
<dbReference type="Pfam" id="PF01370">
    <property type="entry name" value="Epimerase"/>
    <property type="match status" value="1"/>
</dbReference>
<dbReference type="STRING" id="1229726.GRFL_3452"/>
<proteinExistence type="predicted"/>
<dbReference type="InterPro" id="IPR001509">
    <property type="entry name" value="Epimerase_deHydtase"/>
</dbReference>